<dbReference type="SUPFAM" id="SSF52540">
    <property type="entry name" value="P-loop containing nucleoside triphosphate hydrolases"/>
    <property type="match status" value="1"/>
</dbReference>
<keyword evidence="5" id="KW-0325">Glycoprotein</keyword>
<feature type="transmembrane region" description="Helical" evidence="6">
    <location>
        <begin position="305"/>
        <end position="324"/>
    </location>
</feature>
<organism evidence="7 8">
    <name type="scientific">Fusarium equiseti</name>
    <name type="common">Fusarium scirpi</name>
    <dbReference type="NCBI Taxonomy" id="61235"/>
    <lineage>
        <taxon>Eukaryota</taxon>
        <taxon>Fungi</taxon>
        <taxon>Dikarya</taxon>
        <taxon>Ascomycota</taxon>
        <taxon>Pezizomycotina</taxon>
        <taxon>Sordariomycetes</taxon>
        <taxon>Hypocreomycetidae</taxon>
        <taxon>Hypocreales</taxon>
        <taxon>Nectriaceae</taxon>
        <taxon>Fusarium</taxon>
        <taxon>Fusarium incarnatum-equiseti species complex</taxon>
    </lineage>
</organism>
<evidence type="ECO:0000256" key="5">
    <source>
        <dbReference type="ARBA" id="ARBA00023180"/>
    </source>
</evidence>
<dbReference type="Gene3D" id="1.20.1250.20">
    <property type="entry name" value="MFS general substrate transporter like domains"/>
    <property type="match status" value="1"/>
</dbReference>
<dbReference type="Gene3D" id="1.20.1720.10">
    <property type="entry name" value="Multidrug resistance protein D"/>
    <property type="match status" value="1"/>
</dbReference>
<dbReference type="InterPro" id="IPR011701">
    <property type="entry name" value="MFS"/>
</dbReference>
<name>A0ABQ8R601_FUSEQ</name>
<accession>A0ABQ8R601</accession>
<proteinExistence type="predicted"/>
<dbReference type="SUPFAM" id="SSF103473">
    <property type="entry name" value="MFS general substrate transporter"/>
    <property type="match status" value="1"/>
</dbReference>
<sequence>MATDIKATPADTELAFIAATHPDPYLVAFNDLDTDNPKNWPTRRKWAVTNVLSVTGFNRILVSTVMAPALSIIAKDLSMTPTQSVMALSIYLLATAFGPLVIGPLSEVYGRKNILHVSNIWFLVWNVAFGAAVGPVIGGFMTDRVSWRWMFWSTSLFQVAMAALSFTTFKETYAPAILKKRAKKLREETGEPYYTYEERTQDGMPIRKVLNQAMTRPVRLLIFHPIIQLTAIISAIGYGLLYIVLTSFAEVWTKQYGHSVEISGLHYISCALGELIGSQLGAPLMDYFFRRMERRSGQHHPEHRVPLMLIFAFVAPIGFIVYGWCAQYKVHWIWVDVAMCITMFASKDDGLKIIHAGLYRTGTMSMTEAYRILGYNPHHARDNLYTIPWELVENAAEATWPHIARLPNYTYKGPDGKPTPRPPFTRENWQALWGEYDVVTDIASTFTLELMEAYPDAKIVVVQRKFESWWPSFKSELLQSIFDVNFIQAFIIRHIIRLRALDAMIKIHTGWFGVNEFSMAAIEPRARDVYEEFYSKVREAAGGRYLEYHLGDGWEPLCEFLGKDVPDVPFPRLNDRAEHAANSKKNVRDMTIAGVKVVGSIVAVVVGVGFYYWR</sequence>
<feature type="transmembrane region" description="Helical" evidence="6">
    <location>
        <begin position="85"/>
        <end position="105"/>
    </location>
</feature>
<comment type="subcellular location">
    <subcellularLocation>
        <location evidence="1">Membrane</location>
        <topology evidence="1">Multi-pass membrane protein</topology>
    </subcellularLocation>
</comment>
<dbReference type="Proteomes" id="UP001152024">
    <property type="component" value="Unassembled WGS sequence"/>
</dbReference>
<evidence type="ECO:0000313" key="8">
    <source>
        <dbReference type="Proteomes" id="UP001152024"/>
    </source>
</evidence>
<keyword evidence="4 6" id="KW-0472">Membrane</keyword>
<feature type="transmembrane region" description="Helical" evidence="6">
    <location>
        <begin position="265"/>
        <end position="284"/>
    </location>
</feature>
<feature type="transmembrane region" description="Helical" evidence="6">
    <location>
        <begin position="149"/>
        <end position="169"/>
    </location>
</feature>
<reference evidence="7" key="1">
    <citation type="submission" date="2022-09" db="EMBL/GenBank/DDBJ databases">
        <title>Fusarium specimens isolated from Avocado Roots.</title>
        <authorList>
            <person name="Stajich J."/>
            <person name="Roper C."/>
            <person name="Heimlech-Rivalta G."/>
        </authorList>
    </citation>
    <scope>NUCLEOTIDE SEQUENCE</scope>
    <source>
        <strain evidence="7">CF00095</strain>
    </source>
</reference>
<comment type="caution">
    <text evidence="7">The sequence shown here is derived from an EMBL/GenBank/DDBJ whole genome shotgun (WGS) entry which is preliminary data.</text>
</comment>
<evidence type="ECO:0000313" key="7">
    <source>
        <dbReference type="EMBL" id="KAJ4127727.1"/>
    </source>
</evidence>
<evidence type="ECO:0000256" key="1">
    <source>
        <dbReference type="ARBA" id="ARBA00004141"/>
    </source>
</evidence>
<feature type="transmembrane region" description="Helical" evidence="6">
    <location>
        <begin position="117"/>
        <end position="137"/>
    </location>
</feature>
<keyword evidence="3 6" id="KW-1133">Transmembrane helix</keyword>
<dbReference type="EMBL" id="JAOQBH010000012">
    <property type="protein sequence ID" value="KAJ4127727.1"/>
    <property type="molecule type" value="Genomic_DNA"/>
</dbReference>
<dbReference type="InterPro" id="IPR036259">
    <property type="entry name" value="MFS_trans_sf"/>
</dbReference>
<dbReference type="InterPro" id="IPR027417">
    <property type="entry name" value="P-loop_NTPase"/>
</dbReference>
<evidence type="ECO:0000256" key="4">
    <source>
        <dbReference type="ARBA" id="ARBA00023136"/>
    </source>
</evidence>
<dbReference type="PANTHER" id="PTHR23502">
    <property type="entry name" value="MAJOR FACILITATOR SUPERFAMILY"/>
    <property type="match status" value="1"/>
</dbReference>
<dbReference type="Pfam" id="PF07690">
    <property type="entry name" value="MFS_1"/>
    <property type="match status" value="2"/>
</dbReference>
<feature type="transmembrane region" description="Helical" evidence="6">
    <location>
        <begin position="220"/>
        <end position="245"/>
    </location>
</feature>
<feature type="transmembrane region" description="Helical" evidence="6">
    <location>
        <begin position="47"/>
        <end position="73"/>
    </location>
</feature>
<keyword evidence="8" id="KW-1185">Reference proteome</keyword>
<feature type="transmembrane region" description="Helical" evidence="6">
    <location>
        <begin position="593"/>
        <end position="613"/>
    </location>
</feature>
<protein>
    <recommendedName>
        <fullName evidence="9">Major facilitator superfamily (MFS) profile domain-containing protein</fullName>
    </recommendedName>
</protein>
<gene>
    <name evidence="7" type="ORF">NW768_007999</name>
</gene>
<dbReference type="PANTHER" id="PTHR23502:SF60">
    <property type="entry name" value="MAJOR FACILITATOR SUPERFAMILY (MFS) PROFILE DOMAIN-CONTAINING PROTEIN-RELATED"/>
    <property type="match status" value="1"/>
</dbReference>
<evidence type="ECO:0000256" key="2">
    <source>
        <dbReference type="ARBA" id="ARBA00022692"/>
    </source>
</evidence>
<evidence type="ECO:0000256" key="3">
    <source>
        <dbReference type="ARBA" id="ARBA00022989"/>
    </source>
</evidence>
<dbReference type="Gene3D" id="3.40.50.300">
    <property type="entry name" value="P-loop containing nucleotide triphosphate hydrolases"/>
    <property type="match status" value="1"/>
</dbReference>
<keyword evidence="2 6" id="KW-0812">Transmembrane</keyword>
<evidence type="ECO:0000256" key="6">
    <source>
        <dbReference type="SAM" id="Phobius"/>
    </source>
</evidence>
<dbReference type="Pfam" id="PF17784">
    <property type="entry name" value="Sulfotransfer_4"/>
    <property type="match status" value="1"/>
</dbReference>
<evidence type="ECO:0008006" key="9">
    <source>
        <dbReference type="Google" id="ProtNLM"/>
    </source>
</evidence>
<dbReference type="InterPro" id="IPR040632">
    <property type="entry name" value="Sulfotransfer_4"/>
</dbReference>